<comment type="caution">
    <text evidence="1">The sequence shown here is derived from an EMBL/GenBank/DDBJ whole genome shotgun (WGS) entry which is preliminary data.</text>
</comment>
<evidence type="ECO:0000313" key="1">
    <source>
        <dbReference type="EMBL" id="KAG8190461.1"/>
    </source>
</evidence>
<accession>A0AAV6V1G2</accession>
<dbReference type="Proteomes" id="UP000827092">
    <property type="component" value="Unassembled WGS sequence"/>
</dbReference>
<gene>
    <name evidence="1" type="ORF">JTE90_016699</name>
</gene>
<organism evidence="1 2">
    <name type="scientific">Oedothorax gibbosus</name>
    <dbReference type="NCBI Taxonomy" id="931172"/>
    <lineage>
        <taxon>Eukaryota</taxon>
        <taxon>Metazoa</taxon>
        <taxon>Ecdysozoa</taxon>
        <taxon>Arthropoda</taxon>
        <taxon>Chelicerata</taxon>
        <taxon>Arachnida</taxon>
        <taxon>Araneae</taxon>
        <taxon>Araneomorphae</taxon>
        <taxon>Entelegynae</taxon>
        <taxon>Araneoidea</taxon>
        <taxon>Linyphiidae</taxon>
        <taxon>Erigoninae</taxon>
        <taxon>Oedothorax</taxon>
    </lineage>
</organism>
<dbReference type="EMBL" id="JAFNEN010000183">
    <property type="protein sequence ID" value="KAG8190461.1"/>
    <property type="molecule type" value="Genomic_DNA"/>
</dbReference>
<name>A0AAV6V1G2_9ARAC</name>
<evidence type="ECO:0000313" key="2">
    <source>
        <dbReference type="Proteomes" id="UP000827092"/>
    </source>
</evidence>
<reference evidence="1 2" key="1">
    <citation type="journal article" date="2022" name="Nat. Ecol. Evol.">
        <title>A masculinizing supergene underlies an exaggerated male reproductive morph in a spider.</title>
        <authorList>
            <person name="Hendrickx F."/>
            <person name="De Corte Z."/>
            <person name="Sonet G."/>
            <person name="Van Belleghem S.M."/>
            <person name="Kostlbacher S."/>
            <person name="Vangestel C."/>
        </authorList>
    </citation>
    <scope>NUCLEOTIDE SEQUENCE [LARGE SCALE GENOMIC DNA]</scope>
    <source>
        <strain evidence="1">W744_W776</strain>
    </source>
</reference>
<proteinExistence type="predicted"/>
<keyword evidence="2" id="KW-1185">Reference proteome</keyword>
<protein>
    <recommendedName>
        <fullName evidence="3">Secreted protein</fullName>
    </recommendedName>
</protein>
<sequence length="66" mass="7450">MLGCARSRWASALCVDTGRVPYRARLRCICTGCVEELGFLPLHPGLLCYWRSRRELTTQLNSASSF</sequence>
<dbReference type="AlphaFoldDB" id="A0AAV6V1G2"/>
<evidence type="ECO:0008006" key="3">
    <source>
        <dbReference type="Google" id="ProtNLM"/>
    </source>
</evidence>